<dbReference type="AlphaFoldDB" id="A0A069AV79"/>
<protein>
    <recommendedName>
        <fullName evidence="1">EAL domain-containing protein</fullName>
    </recommendedName>
</protein>
<dbReference type="Pfam" id="PF00563">
    <property type="entry name" value="EAL"/>
    <property type="match status" value="1"/>
</dbReference>
<evidence type="ECO:0000313" key="3">
    <source>
        <dbReference type="EMBL" id="CDS83889.1"/>
    </source>
</evidence>
<dbReference type="Gene3D" id="3.20.20.450">
    <property type="entry name" value="EAL domain"/>
    <property type="match status" value="1"/>
</dbReference>
<dbReference type="EMBL" id="LK932357">
    <property type="protein sequence ID" value="CDS83889.1"/>
    <property type="molecule type" value="Genomic_DNA"/>
</dbReference>
<accession>A0A069AV79</accession>
<dbReference type="PROSITE" id="PS50883">
    <property type="entry name" value="EAL"/>
    <property type="match status" value="1"/>
</dbReference>
<dbReference type="GO" id="GO:0071111">
    <property type="term" value="F:cyclic-guanylate-specific phosphodiesterase activity"/>
    <property type="evidence" value="ECO:0007669"/>
    <property type="project" value="InterPro"/>
</dbReference>
<feature type="domain" description="EAL" evidence="1">
    <location>
        <begin position="1"/>
        <end position="47"/>
    </location>
</feature>
<dbReference type="GeneID" id="88553737"/>
<proteinExistence type="predicted"/>
<gene>
    <name evidence="4" type="ORF">BN1095_800011</name>
    <name evidence="2" type="ORF">BN1096_230019</name>
    <name evidence="3" type="ORF">BN1097_220017</name>
</gene>
<dbReference type="InterPro" id="IPR050706">
    <property type="entry name" value="Cyclic-di-GMP_PDE-like"/>
</dbReference>
<name>A0A069AV79_CLODI</name>
<evidence type="ECO:0000259" key="1">
    <source>
        <dbReference type="PROSITE" id="PS50883"/>
    </source>
</evidence>
<evidence type="ECO:0000313" key="4">
    <source>
        <dbReference type="EMBL" id="CDT80386.1"/>
    </source>
</evidence>
<dbReference type="EMBL" id="LK933516">
    <property type="protein sequence ID" value="CDT80386.1"/>
    <property type="molecule type" value="Genomic_DNA"/>
</dbReference>
<dbReference type="SUPFAM" id="SSF141868">
    <property type="entry name" value="EAL domain-like"/>
    <property type="match status" value="1"/>
</dbReference>
<dbReference type="RefSeq" id="WP_021360195.1">
    <property type="nucleotide sequence ID" value="NZ_BBYB01000180.1"/>
</dbReference>
<dbReference type="EMBL" id="LK932473">
    <property type="protein sequence ID" value="CDS83786.1"/>
    <property type="molecule type" value="Genomic_DNA"/>
</dbReference>
<dbReference type="InterPro" id="IPR001633">
    <property type="entry name" value="EAL_dom"/>
</dbReference>
<organism evidence="4">
    <name type="scientific">Clostridioides difficile</name>
    <name type="common">Peptoclostridium difficile</name>
    <dbReference type="NCBI Taxonomy" id="1496"/>
    <lineage>
        <taxon>Bacteria</taxon>
        <taxon>Bacillati</taxon>
        <taxon>Bacillota</taxon>
        <taxon>Clostridia</taxon>
        <taxon>Peptostreptococcales</taxon>
        <taxon>Peptostreptococcaceae</taxon>
        <taxon>Clostridioides</taxon>
    </lineage>
</organism>
<dbReference type="PANTHER" id="PTHR33121:SF71">
    <property type="entry name" value="OXYGEN SENSOR PROTEIN DOSP"/>
    <property type="match status" value="1"/>
</dbReference>
<sequence length="49" mass="5692">MTTVAEGIETSFQKDFLQEINCDMLQGYVFSRPLPIKDFEKLMFQNSSN</sequence>
<dbReference type="InterPro" id="IPR035919">
    <property type="entry name" value="EAL_sf"/>
</dbReference>
<evidence type="ECO:0000313" key="2">
    <source>
        <dbReference type="EMBL" id="CDS83786.1"/>
    </source>
</evidence>
<reference evidence="4" key="1">
    <citation type="submission" date="2014-07" db="EMBL/GenBank/DDBJ databases">
        <authorList>
            <person name="Monot Marc"/>
        </authorList>
    </citation>
    <scope>NUCLEOTIDE SEQUENCE</scope>
    <source>
        <strain evidence="4">7032989</strain>
        <strain evidence="3">7032994</strain>
    </source>
</reference>
<dbReference type="PANTHER" id="PTHR33121">
    <property type="entry name" value="CYCLIC DI-GMP PHOSPHODIESTERASE PDEF"/>
    <property type="match status" value="1"/>
</dbReference>